<name>F2K245_MARM1</name>
<dbReference type="RefSeq" id="WP_013661028.1">
    <property type="nucleotide sequence ID" value="NC_015276.1"/>
</dbReference>
<organism evidence="1 2">
    <name type="scientific">Marinomonas mediterranea (strain ATCC 700492 / JCM 21426 / NBRC 103028 / MMB-1)</name>
    <dbReference type="NCBI Taxonomy" id="717774"/>
    <lineage>
        <taxon>Bacteria</taxon>
        <taxon>Pseudomonadati</taxon>
        <taxon>Pseudomonadota</taxon>
        <taxon>Gammaproteobacteria</taxon>
        <taxon>Oceanospirillales</taxon>
        <taxon>Oceanospirillaceae</taxon>
        <taxon>Marinomonas</taxon>
    </lineage>
</organism>
<dbReference type="eggNOG" id="ENOG502Z8H9">
    <property type="taxonomic scope" value="Bacteria"/>
</dbReference>
<dbReference type="AlphaFoldDB" id="F2K245"/>
<proteinExistence type="predicted"/>
<protein>
    <submittedName>
        <fullName evidence="1">Uncharacterized protein</fullName>
    </submittedName>
</protein>
<reference evidence="1 2" key="1">
    <citation type="journal article" date="2012" name="Stand. Genomic Sci.">
        <title>Complete genome sequence of the melanogenic marine bacterium Marinomonas mediterranea type strain (MMB-1(T)).</title>
        <authorList>
            <person name="Lucas-Elio P."/>
            <person name="Goodwin L."/>
            <person name="Woyke T."/>
            <person name="Pitluck S."/>
            <person name="Nolan M."/>
            <person name="Kyrpides N.C."/>
            <person name="Detter J.C."/>
            <person name="Copeland A."/>
            <person name="Teshima H."/>
            <person name="Bruce D."/>
            <person name="Detter C."/>
            <person name="Tapia R."/>
            <person name="Han S."/>
            <person name="Land M.L."/>
            <person name="Ivanova N."/>
            <person name="Mikhailova N."/>
            <person name="Johnston A.W."/>
            <person name="Sanchez-Amat A."/>
        </authorList>
    </citation>
    <scope>NUCLEOTIDE SEQUENCE [LARGE SCALE GENOMIC DNA]</scope>
    <source>
        <strain evidence="2">ATCC 700492 / JCM 21426 / NBRC 103028 / MMB-1</strain>
    </source>
</reference>
<accession>F2K245</accession>
<keyword evidence="2" id="KW-1185">Reference proteome</keyword>
<dbReference type="PATRIC" id="fig|717774.3.peg.1924"/>
<dbReference type="HOGENOM" id="CLU_764494_0_0_6"/>
<dbReference type="OrthoDB" id="6951440at2"/>
<evidence type="ECO:0000313" key="1">
    <source>
        <dbReference type="EMBL" id="ADZ91123.1"/>
    </source>
</evidence>
<dbReference type="Proteomes" id="UP000001062">
    <property type="component" value="Chromosome"/>
</dbReference>
<evidence type="ECO:0000313" key="2">
    <source>
        <dbReference type="Proteomes" id="UP000001062"/>
    </source>
</evidence>
<gene>
    <name evidence="1" type="ordered locus">Marme_1868</name>
</gene>
<sequence length="382" mass="44598">MESTVPNEIRFSKPARYFDEDHQNLTLEYLLKTLKKGMVVQLNLDLNALIQMEQLTRDSTVEDLSKLGLGPLYDLLQTGLVVMTAAGVNEAKETHISKKHAAYELFCELFWKSHKTDKKATYRTPQSDSPLDQRNFWGLTDAERYFYGHFYVAMLLIQDIKKNHALTPIKQFESYLSGMISMVDRLHAFEIEIAKFAFWSPTSREIESFSPKLKQIYKDMKNNFYRKKGGKKSFAAHCMNAAMDISWLGSAAMSEEMGADIEIDGVTFKVEQWLATTDQKLHRLSKEYHHIREKDSNTKHFANYRDDEMDSYAYWREVDELSSRISRQRSIRIAKEIESEQKLYNEDPNEYRLYWRNKENLSLKKVEAAARNLEISLDGKLS</sequence>
<dbReference type="KEGG" id="mme:Marme_1868"/>
<dbReference type="EMBL" id="CP002583">
    <property type="protein sequence ID" value="ADZ91123.1"/>
    <property type="molecule type" value="Genomic_DNA"/>
</dbReference>